<evidence type="ECO:0000313" key="3">
    <source>
        <dbReference type="Proteomes" id="UP000692954"/>
    </source>
</evidence>
<dbReference type="InterPro" id="IPR006615">
    <property type="entry name" value="Pept_C19_DUSP"/>
</dbReference>
<proteinExistence type="predicted"/>
<dbReference type="Proteomes" id="UP000692954">
    <property type="component" value="Unassembled WGS sequence"/>
</dbReference>
<dbReference type="AlphaFoldDB" id="A0A8S1Q762"/>
<name>A0A8S1Q762_9CILI</name>
<dbReference type="EMBL" id="CAJJDN010000096">
    <property type="protein sequence ID" value="CAD8110610.1"/>
    <property type="molecule type" value="Genomic_DNA"/>
</dbReference>
<accession>A0A8S1Q762</accession>
<dbReference type="PROSITE" id="PS51283">
    <property type="entry name" value="DUSP"/>
    <property type="match status" value="1"/>
</dbReference>
<comment type="caution">
    <text evidence="2">The sequence shown here is derived from an EMBL/GenBank/DDBJ whole genome shotgun (WGS) entry which is preliminary data.</text>
</comment>
<reference evidence="2" key="1">
    <citation type="submission" date="2021-01" db="EMBL/GenBank/DDBJ databases">
        <authorList>
            <consortium name="Genoscope - CEA"/>
            <person name="William W."/>
        </authorList>
    </citation>
    <scope>NUCLEOTIDE SEQUENCE</scope>
</reference>
<protein>
    <recommendedName>
        <fullName evidence="1">DUSP domain-containing protein</fullName>
    </recommendedName>
</protein>
<gene>
    <name evidence="2" type="ORF">PSON_ATCC_30995.1.T0960085</name>
</gene>
<dbReference type="GO" id="GO:0004843">
    <property type="term" value="F:cysteine-type deubiquitinase activity"/>
    <property type="evidence" value="ECO:0007669"/>
    <property type="project" value="InterPro"/>
</dbReference>
<sequence length="534" mass="64871">MINHLLHNWYHPVEDPVEYEEIRRYDDGRRRYDKTLREKGGIEYYLVSKKFIKQWKYYVDYYEEIGNQQREAKKKPDKINSDLVCNEKLFNYIPEDHVYNSSIRYLENEWDYEYILKDVFDFLQDKYSSIEPQKRIGYYYESEKKKIVYPNLARFTLLYQSLKDNKTYSVKVQVDYHSEIKSWLDLLKETFQEEFKQKQIKNIRIWQPRHKNLKVDLLIEQLEKINFVDGDILLENLMIFQLQSIRDNCLILDFELNTWQFNKMEQQQQIEFDIDLLFNRAINGCGKYVCDFPFCKLNNEYLEQDFSQDDIKGICSQLIENEEINWNQLCYQVRNINDKLVPLQMSEFQKDLHEATLKVSCQLEMFGVSFVENFYNKSGIYKIDSHNADVDSNLIIDTQKKFISYGGLSLVTNNLFSQKEKNLEPLTNQYQLRALYLILQFRKYLEYIIDEKISNIIKNYKKTQQKLEIIVIQMVYKPFKSRICRDYKNSQKINKFPNFETVTFSINPFLGNRRFPKKWQVYLNYFKFYKNPKK</sequence>
<keyword evidence="3" id="KW-1185">Reference proteome</keyword>
<evidence type="ECO:0000259" key="1">
    <source>
        <dbReference type="PROSITE" id="PS51283"/>
    </source>
</evidence>
<feature type="domain" description="DUSP" evidence="1">
    <location>
        <begin position="23"/>
        <end position="139"/>
    </location>
</feature>
<organism evidence="2 3">
    <name type="scientific">Paramecium sonneborni</name>
    <dbReference type="NCBI Taxonomy" id="65129"/>
    <lineage>
        <taxon>Eukaryota</taxon>
        <taxon>Sar</taxon>
        <taxon>Alveolata</taxon>
        <taxon>Ciliophora</taxon>
        <taxon>Intramacronucleata</taxon>
        <taxon>Oligohymenophorea</taxon>
        <taxon>Peniculida</taxon>
        <taxon>Parameciidae</taxon>
        <taxon>Paramecium</taxon>
    </lineage>
</organism>
<evidence type="ECO:0000313" key="2">
    <source>
        <dbReference type="EMBL" id="CAD8110610.1"/>
    </source>
</evidence>
<dbReference type="Pfam" id="PF06337">
    <property type="entry name" value="DUSP"/>
    <property type="match status" value="1"/>
</dbReference>